<comment type="caution">
    <text evidence="2">The sequence shown here is derived from an EMBL/GenBank/DDBJ whole genome shotgun (WGS) entry which is preliminary data.</text>
</comment>
<feature type="chain" id="PRO_5016445506" evidence="1">
    <location>
        <begin position="28"/>
        <end position="222"/>
    </location>
</feature>
<feature type="signal peptide" evidence="1">
    <location>
        <begin position="1"/>
        <end position="27"/>
    </location>
</feature>
<sequence>MLGSFIVNKMKVLGAGCALLVSASVLADDQDISIQGKPLQVVTADGKNHSLATCGDYLALRKNNQQITSISGLSDRDYMETQDTLIQCNIQNYAKQHQYVLDTQAGVPGIDQVVAHFPSSAALVVSDDEVKVLKAKGQGKTLQQWTPTLKLKDDRMVSDKEQVAYAISQYQVFKRPQGKPLTFITLGSAVTGGTLGTLSTYRIDDTSGKIWTITPVTENTSL</sequence>
<evidence type="ECO:0000256" key="1">
    <source>
        <dbReference type="SAM" id="SignalP"/>
    </source>
</evidence>
<protein>
    <submittedName>
        <fullName evidence="2">Uncharacterized protein</fullName>
    </submittedName>
</protein>
<evidence type="ECO:0000313" key="3">
    <source>
        <dbReference type="Proteomes" id="UP000248196"/>
    </source>
</evidence>
<reference evidence="2 3" key="1">
    <citation type="submission" date="2017-11" db="EMBL/GenBank/DDBJ databases">
        <title>Genome sequence of the oocydin A producing rhizobacterium Serratia plymuthica 4Rx5.</title>
        <authorList>
            <person name="Matilla M.A."/>
            <person name="Udaondo Z."/>
            <person name="Salmond G.P.C."/>
        </authorList>
    </citation>
    <scope>NUCLEOTIDE SEQUENCE [LARGE SCALE GENOMIC DNA]</scope>
    <source>
        <strain evidence="2 3">4Rx5</strain>
    </source>
</reference>
<dbReference type="AlphaFoldDB" id="A0A318NYY0"/>
<name>A0A318NYY0_SERPL</name>
<dbReference type="Proteomes" id="UP000248196">
    <property type="component" value="Unassembled WGS sequence"/>
</dbReference>
<organism evidence="2 3">
    <name type="scientific">Serratia plymuthica</name>
    <dbReference type="NCBI Taxonomy" id="82996"/>
    <lineage>
        <taxon>Bacteria</taxon>
        <taxon>Pseudomonadati</taxon>
        <taxon>Pseudomonadota</taxon>
        <taxon>Gammaproteobacteria</taxon>
        <taxon>Enterobacterales</taxon>
        <taxon>Yersiniaceae</taxon>
        <taxon>Serratia</taxon>
    </lineage>
</organism>
<keyword evidence="1" id="KW-0732">Signal</keyword>
<accession>A0A318NYY0</accession>
<proteinExistence type="predicted"/>
<evidence type="ECO:0000313" key="2">
    <source>
        <dbReference type="EMBL" id="PYD37482.1"/>
    </source>
</evidence>
<dbReference type="EMBL" id="PESE01000006">
    <property type="protein sequence ID" value="PYD37482.1"/>
    <property type="molecule type" value="Genomic_DNA"/>
</dbReference>
<gene>
    <name evidence="2" type="ORF">CT690_19040</name>
</gene>